<evidence type="ECO:0000256" key="13">
    <source>
        <dbReference type="ARBA" id="ARBA00047833"/>
    </source>
</evidence>
<evidence type="ECO:0000256" key="9">
    <source>
        <dbReference type="ARBA" id="ARBA00022960"/>
    </source>
</evidence>
<dbReference type="EMBL" id="JACIIU010000001">
    <property type="protein sequence ID" value="MBB6259827.1"/>
    <property type="molecule type" value="Genomic_DNA"/>
</dbReference>
<dbReference type="HAMAP" id="MF_00046">
    <property type="entry name" value="MurC"/>
    <property type="match status" value="1"/>
</dbReference>
<keyword evidence="10 14" id="KW-0573">Peptidoglycan synthesis</keyword>
<keyword evidence="4 14" id="KW-0963">Cytoplasm</keyword>
<dbReference type="UniPathway" id="UPA00219"/>
<dbReference type="InterPro" id="IPR050061">
    <property type="entry name" value="MurCDEF_pg_biosynth"/>
</dbReference>
<dbReference type="GO" id="GO:0008360">
    <property type="term" value="P:regulation of cell shape"/>
    <property type="evidence" value="ECO:0007669"/>
    <property type="project" value="UniProtKB-KW"/>
</dbReference>
<protein>
    <recommendedName>
        <fullName evidence="3 14">UDP-N-acetylmuramate--L-alanine ligase</fullName>
        <ecNumber evidence="3 14">6.3.2.8</ecNumber>
    </recommendedName>
    <alternativeName>
        <fullName evidence="14">UDP-N-acetylmuramoyl-L-alanine synthetase</fullName>
    </alternativeName>
</protein>
<dbReference type="Gene3D" id="3.40.1190.10">
    <property type="entry name" value="Mur-like, catalytic domain"/>
    <property type="match status" value="1"/>
</dbReference>
<comment type="catalytic activity">
    <reaction evidence="13 14">
        <text>UDP-N-acetyl-alpha-D-muramate + L-alanine + ATP = UDP-N-acetyl-alpha-D-muramoyl-L-alanine + ADP + phosphate + H(+)</text>
        <dbReference type="Rhea" id="RHEA:23372"/>
        <dbReference type="ChEBI" id="CHEBI:15378"/>
        <dbReference type="ChEBI" id="CHEBI:30616"/>
        <dbReference type="ChEBI" id="CHEBI:43474"/>
        <dbReference type="ChEBI" id="CHEBI:57972"/>
        <dbReference type="ChEBI" id="CHEBI:70757"/>
        <dbReference type="ChEBI" id="CHEBI:83898"/>
        <dbReference type="ChEBI" id="CHEBI:456216"/>
        <dbReference type="EC" id="6.3.2.8"/>
    </reaction>
</comment>
<keyword evidence="5 14" id="KW-0436">Ligase</keyword>
<dbReference type="GO" id="GO:0071555">
    <property type="term" value="P:cell wall organization"/>
    <property type="evidence" value="ECO:0007669"/>
    <property type="project" value="UniProtKB-KW"/>
</dbReference>
<evidence type="ECO:0000259" key="17">
    <source>
        <dbReference type="Pfam" id="PF08245"/>
    </source>
</evidence>
<keyword evidence="8 14" id="KW-0067">ATP-binding</keyword>
<feature type="domain" description="Mur ligase central" evidence="17">
    <location>
        <begin position="112"/>
        <end position="297"/>
    </location>
</feature>
<dbReference type="InterPro" id="IPR000713">
    <property type="entry name" value="Mur_ligase_N"/>
</dbReference>
<dbReference type="SUPFAM" id="SSF51984">
    <property type="entry name" value="MurCD N-terminal domain"/>
    <property type="match status" value="1"/>
</dbReference>
<dbReference type="PANTHER" id="PTHR43445:SF3">
    <property type="entry name" value="UDP-N-ACETYLMURAMATE--L-ALANINE LIGASE"/>
    <property type="match status" value="1"/>
</dbReference>
<sequence length="468" mass="50502">MKMPLNIGLVHFVGIGGIGMSGIAEVLHNLGYKVQGSDQADGANVQRLREKGIEVFVGHKAENLGDADVVVVSTAIKASNPELIAAREKLLPVVRRAEMLAELMRFRHAIAIGGTHGKTTTTSMVAALLDAGKLDPTVINGGIINAYGTNARMGDGDWMVVEADESDGTFLKLPADIAVITNIDPEHLDHYGSFDNVRAAFRQFVENVPFYGFGVMCLDHPEVQALVSRIEDRRIITYGHNPQADVRYINHHMDGAVSVFDVQIRSRKGDMVLIEGLRLPMPGMHNVSNATAAIAVAYELGISADDIVKGLGAFGGVKRRFTHTGTWNGVEVFDDYGHHPVEIRAVLNAGRAATKGRVVAIVQPHRYTRLHSLYDEFASCFNDADTVIVAPVYTAGEDPIEGVDSQNLVSRIKTAGHRDARFASGAEALAPMVHEIARPGDFVICLGAGNITQWAYALPDELAALDKA</sequence>
<dbReference type="GO" id="GO:0009252">
    <property type="term" value="P:peptidoglycan biosynthetic process"/>
    <property type="evidence" value="ECO:0007669"/>
    <property type="project" value="UniProtKB-UniRule"/>
</dbReference>
<comment type="subcellular location">
    <subcellularLocation>
        <location evidence="1 14">Cytoplasm</location>
    </subcellularLocation>
</comment>
<dbReference type="InterPro" id="IPR004101">
    <property type="entry name" value="Mur_ligase_C"/>
</dbReference>
<name>A0A841LTK9_9HYPH</name>
<keyword evidence="19" id="KW-1185">Reference proteome</keyword>
<reference evidence="18 19" key="1">
    <citation type="submission" date="2020-08" db="EMBL/GenBank/DDBJ databases">
        <title>Genomic Encyclopedia of Type Strains, Phase IV (KMG-IV): sequencing the most valuable type-strain genomes for metagenomic binning, comparative biology and taxonomic classification.</title>
        <authorList>
            <person name="Goeker M."/>
        </authorList>
    </citation>
    <scope>NUCLEOTIDE SEQUENCE [LARGE SCALE GENOMIC DNA]</scope>
    <source>
        <strain evidence="18 19">DSM 22336</strain>
    </source>
</reference>
<comment type="caution">
    <text evidence="18">The sequence shown here is derived from an EMBL/GenBank/DDBJ whole genome shotgun (WGS) entry which is preliminary data.</text>
</comment>
<evidence type="ECO:0000256" key="8">
    <source>
        <dbReference type="ARBA" id="ARBA00022840"/>
    </source>
</evidence>
<dbReference type="RefSeq" id="WP_184219047.1">
    <property type="nucleotide sequence ID" value="NZ_JACIIU010000001.1"/>
</dbReference>
<evidence type="ECO:0000256" key="4">
    <source>
        <dbReference type="ARBA" id="ARBA00022490"/>
    </source>
</evidence>
<proteinExistence type="inferred from homology"/>
<feature type="domain" description="Mur ligase C-terminal" evidence="16">
    <location>
        <begin position="319"/>
        <end position="449"/>
    </location>
</feature>
<dbReference type="Gene3D" id="3.90.190.20">
    <property type="entry name" value="Mur ligase, C-terminal domain"/>
    <property type="match status" value="1"/>
</dbReference>
<evidence type="ECO:0000256" key="3">
    <source>
        <dbReference type="ARBA" id="ARBA00012211"/>
    </source>
</evidence>
<dbReference type="PANTHER" id="PTHR43445">
    <property type="entry name" value="UDP-N-ACETYLMURAMATE--L-ALANINE LIGASE-RELATED"/>
    <property type="match status" value="1"/>
</dbReference>
<keyword evidence="12 14" id="KW-0961">Cell wall biogenesis/degradation</keyword>
<keyword evidence="7 14" id="KW-0547">Nucleotide-binding</keyword>
<dbReference type="GO" id="GO:0008763">
    <property type="term" value="F:UDP-N-acetylmuramate-L-alanine ligase activity"/>
    <property type="evidence" value="ECO:0007669"/>
    <property type="project" value="UniProtKB-UniRule"/>
</dbReference>
<evidence type="ECO:0000256" key="11">
    <source>
        <dbReference type="ARBA" id="ARBA00023306"/>
    </source>
</evidence>
<feature type="domain" description="Mur ligase N-terminal catalytic" evidence="15">
    <location>
        <begin position="10"/>
        <end position="107"/>
    </location>
</feature>
<evidence type="ECO:0000256" key="7">
    <source>
        <dbReference type="ARBA" id="ARBA00022741"/>
    </source>
</evidence>
<dbReference type="Proteomes" id="UP000555393">
    <property type="component" value="Unassembled WGS sequence"/>
</dbReference>
<dbReference type="NCBIfam" id="TIGR01082">
    <property type="entry name" value="murC"/>
    <property type="match status" value="1"/>
</dbReference>
<comment type="similarity">
    <text evidence="14">Belongs to the MurCDEF family.</text>
</comment>
<accession>A0A841LTK9</accession>
<dbReference type="GO" id="GO:0005524">
    <property type="term" value="F:ATP binding"/>
    <property type="evidence" value="ECO:0007669"/>
    <property type="project" value="UniProtKB-UniRule"/>
</dbReference>
<dbReference type="SUPFAM" id="SSF53623">
    <property type="entry name" value="MurD-like peptide ligases, catalytic domain"/>
    <property type="match status" value="1"/>
</dbReference>
<dbReference type="InterPro" id="IPR036615">
    <property type="entry name" value="Mur_ligase_C_dom_sf"/>
</dbReference>
<comment type="pathway">
    <text evidence="2 14">Cell wall biogenesis; peptidoglycan biosynthesis.</text>
</comment>
<evidence type="ECO:0000259" key="16">
    <source>
        <dbReference type="Pfam" id="PF02875"/>
    </source>
</evidence>
<evidence type="ECO:0000256" key="12">
    <source>
        <dbReference type="ARBA" id="ARBA00023316"/>
    </source>
</evidence>
<evidence type="ECO:0000256" key="5">
    <source>
        <dbReference type="ARBA" id="ARBA00022598"/>
    </source>
</evidence>
<dbReference type="AlphaFoldDB" id="A0A841LTK9"/>
<evidence type="ECO:0000256" key="1">
    <source>
        <dbReference type="ARBA" id="ARBA00004496"/>
    </source>
</evidence>
<comment type="function">
    <text evidence="14">Cell wall formation.</text>
</comment>
<dbReference type="Pfam" id="PF08245">
    <property type="entry name" value="Mur_ligase_M"/>
    <property type="match status" value="1"/>
</dbReference>
<dbReference type="Pfam" id="PF01225">
    <property type="entry name" value="Mur_ligase"/>
    <property type="match status" value="1"/>
</dbReference>
<keyword evidence="11 14" id="KW-0131">Cell cycle</keyword>
<evidence type="ECO:0000256" key="10">
    <source>
        <dbReference type="ARBA" id="ARBA00022984"/>
    </source>
</evidence>
<dbReference type="InterPro" id="IPR005758">
    <property type="entry name" value="UDP-N-AcMur_Ala_ligase_MurC"/>
</dbReference>
<evidence type="ECO:0000256" key="6">
    <source>
        <dbReference type="ARBA" id="ARBA00022618"/>
    </source>
</evidence>
<evidence type="ECO:0000259" key="15">
    <source>
        <dbReference type="Pfam" id="PF01225"/>
    </source>
</evidence>
<evidence type="ECO:0000313" key="19">
    <source>
        <dbReference type="Proteomes" id="UP000555393"/>
    </source>
</evidence>
<evidence type="ECO:0000256" key="2">
    <source>
        <dbReference type="ARBA" id="ARBA00004752"/>
    </source>
</evidence>
<feature type="binding site" evidence="14">
    <location>
        <begin position="114"/>
        <end position="120"/>
    </location>
    <ligand>
        <name>ATP</name>
        <dbReference type="ChEBI" id="CHEBI:30616"/>
    </ligand>
</feature>
<dbReference type="Pfam" id="PF02875">
    <property type="entry name" value="Mur_ligase_C"/>
    <property type="match status" value="1"/>
</dbReference>
<dbReference type="GO" id="GO:0051301">
    <property type="term" value="P:cell division"/>
    <property type="evidence" value="ECO:0007669"/>
    <property type="project" value="UniProtKB-KW"/>
</dbReference>
<dbReference type="GO" id="GO:0005737">
    <property type="term" value="C:cytoplasm"/>
    <property type="evidence" value="ECO:0007669"/>
    <property type="project" value="UniProtKB-SubCell"/>
</dbReference>
<evidence type="ECO:0000256" key="14">
    <source>
        <dbReference type="HAMAP-Rule" id="MF_00046"/>
    </source>
</evidence>
<dbReference type="Gene3D" id="3.40.50.720">
    <property type="entry name" value="NAD(P)-binding Rossmann-like Domain"/>
    <property type="match status" value="1"/>
</dbReference>
<keyword evidence="9 14" id="KW-0133">Cell shape</keyword>
<dbReference type="EC" id="6.3.2.8" evidence="3 14"/>
<keyword evidence="6 14" id="KW-0132">Cell division</keyword>
<organism evidence="18 19">
    <name type="scientific">Paenochrobactrum gallinarii</name>
    <dbReference type="NCBI Taxonomy" id="643673"/>
    <lineage>
        <taxon>Bacteria</taxon>
        <taxon>Pseudomonadati</taxon>
        <taxon>Pseudomonadota</taxon>
        <taxon>Alphaproteobacteria</taxon>
        <taxon>Hyphomicrobiales</taxon>
        <taxon>Brucellaceae</taxon>
        <taxon>Paenochrobactrum</taxon>
    </lineage>
</organism>
<dbReference type="SUPFAM" id="SSF53244">
    <property type="entry name" value="MurD-like peptide ligases, peptide-binding domain"/>
    <property type="match status" value="1"/>
</dbReference>
<gene>
    <name evidence="14" type="primary">murC</name>
    <name evidence="18" type="ORF">FHS77_000335</name>
</gene>
<dbReference type="InterPro" id="IPR013221">
    <property type="entry name" value="Mur_ligase_cen"/>
</dbReference>
<evidence type="ECO:0000313" key="18">
    <source>
        <dbReference type="EMBL" id="MBB6259827.1"/>
    </source>
</evidence>
<dbReference type="InterPro" id="IPR036565">
    <property type="entry name" value="Mur-like_cat_sf"/>
</dbReference>